<evidence type="ECO:0000313" key="2">
    <source>
        <dbReference type="Proteomes" id="UP000199138"/>
    </source>
</evidence>
<dbReference type="OrthoDB" id="1491402at2"/>
<accession>A0A1I7GNP3</accession>
<evidence type="ECO:0000313" key="1">
    <source>
        <dbReference type="EMBL" id="SFU49886.1"/>
    </source>
</evidence>
<dbReference type="EMBL" id="FPBK01000005">
    <property type="protein sequence ID" value="SFU49886.1"/>
    <property type="molecule type" value="Genomic_DNA"/>
</dbReference>
<evidence type="ECO:0008006" key="3">
    <source>
        <dbReference type="Google" id="ProtNLM"/>
    </source>
</evidence>
<dbReference type="Proteomes" id="UP000199138">
    <property type="component" value="Unassembled WGS sequence"/>
</dbReference>
<dbReference type="AlphaFoldDB" id="A0A1I7GNP3"/>
<keyword evidence="2" id="KW-1185">Reference proteome</keyword>
<dbReference type="RefSeq" id="WP_093024778.1">
    <property type="nucleotide sequence ID" value="NZ_FPBK01000005.1"/>
</dbReference>
<reference evidence="1 2" key="1">
    <citation type="submission" date="2016-10" db="EMBL/GenBank/DDBJ databases">
        <authorList>
            <person name="de Groot N.N."/>
        </authorList>
    </citation>
    <scope>NUCLEOTIDE SEQUENCE [LARGE SCALE GENOMIC DNA]</scope>
    <source>
        <strain evidence="1 2">CGMCC 1.12333</strain>
    </source>
</reference>
<organism evidence="1 2">
    <name type="scientific">Pustulibacterium marinum</name>
    <dbReference type="NCBI Taxonomy" id="1224947"/>
    <lineage>
        <taxon>Bacteria</taxon>
        <taxon>Pseudomonadati</taxon>
        <taxon>Bacteroidota</taxon>
        <taxon>Flavobacteriia</taxon>
        <taxon>Flavobacteriales</taxon>
        <taxon>Flavobacteriaceae</taxon>
        <taxon>Pustulibacterium</taxon>
    </lineage>
</organism>
<proteinExistence type="predicted"/>
<protein>
    <recommendedName>
        <fullName evidence="3">Fibronectin type-III domain-containing protein</fullName>
    </recommendedName>
</protein>
<name>A0A1I7GNP3_9FLAO</name>
<sequence length="211" mass="23135">MIYKVIINYSKLGDKALGQLAPDVLGKLTGNSHFTFAEGELTAFEEEINTYLSLLNTTGPKGVRINTDEKNGAKKKVEIRMNELAREVNAQGYNDLDVLLTSGFTMAKIPGDVDLGFPKSIYATQGNNAGTIDVSVPANNRKSFTNFYYTANLEESDVNKMESRTSTTTKIALTGLVSGSKYKIMAAYKGTDRYNKLYPTQYSQSIVVVAP</sequence>
<gene>
    <name evidence="1" type="ORF">SAMN05216480_105108</name>
</gene>